<proteinExistence type="predicted"/>
<gene>
    <name evidence="4" type="ordered locus">Bcep1808_6213</name>
</gene>
<evidence type="ECO:0000256" key="1">
    <source>
        <dbReference type="ARBA" id="ARBA00012528"/>
    </source>
</evidence>
<dbReference type="GO" id="GO:0052621">
    <property type="term" value="F:diguanylate cyclase activity"/>
    <property type="evidence" value="ECO:0007669"/>
    <property type="project" value="UniProtKB-EC"/>
</dbReference>
<dbReference type="Pfam" id="PF00990">
    <property type="entry name" value="GGDEF"/>
    <property type="match status" value="1"/>
</dbReference>
<dbReference type="GO" id="GO:0043709">
    <property type="term" value="P:cell adhesion involved in single-species biofilm formation"/>
    <property type="evidence" value="ECO:0007669"/>
    <property type="project" value="TreeGrafter"/>
</dbReference>
<dbReference type="GO" id="GO:0005886">
    <property type="term" value="C:plasma membrane"/>
    <property type="evidence" value="ECO:0007669"/>
    <property type="project" value="TreeGrafter"/>
</dbReference>
<comment type="catalytic activity">
    <reaction evidence="2">
        <text>2 GTP = 3',3'-c-di-GMP + 2 diphosphate</text>
        <dbReference type="Rhea" id="RHEA:24898"/>
        <dbReference type="ChEBI" id="CHEBI:33019"/>
        <dbReference type="ChEBI" id="CHEBI:37565"/>
        <dbReference type="ChEBI" id="CHEBI:58805"/>
        <dbReference type="EC" id="2.7.7.65"/>
    </reaction>
</comment>
<dbReference type="InterPro" id="IPR029787">
    <property type="entry name" value="Nucleotide_cyclase"/>
</dbReference>
<dbReference type="HOGENOM" id="CLU_000445_11_16_4"/>
<evidence type="ECO:0000259" key="3">
    <source>
        <dbReference type="PROSITE" id="PS50887"/>
    </source>
</evidence>
<feature type="domain" description="GGDEF" evidence="3">
    <location>
        <begin position="63"/>
        <end position="199"/>
    </location>
</feature>
<evidence type="ECO:0000313" key="5">
    <source>
        <dbReference type="Proteomes" id="UP000002287"/>
    </source>
</evidence>
<dbReference type="PANTHER" id="PTHR45138">
    <property type="entry name" value="REGULATORY COMPONENTS OF SENSORY TRANSDUCTION SYSTEM"/>
    <property type="match status" value="1"/>
</dbReference>
<dbReference type="InterPro" id="IPR043128">
    <property type="entry name" value="Rev_trsase/Diguanyl_cyclase"/>
</dbReference>
<dbReference type="EC" id="2.7.7.65" evidence="1"/>
<evidence type="ECO:0000313" key="4">
    <source>
        <dbReference type="EMBL" id="ABO59119.1"/>
    </source>
</evidence>
<dbReference type="FunFam" id="3.30.70.270:FF:000001">
    <property type="entry name" value="Diguanylate cyclase domain protein"/>
    <property type="match status" value="1"/>
</dbReference>
<dbReference type="AlphaFoldDB" id="A4JS66"/>
<organism evidence="4 5">
    <name type="scientific">Burkholderia vietnamiensis (strain G4 / LMG 22486)</name>
    <name type="common">Burkholderia cepacia (strain R1808)</name>
    <dbReference type="NCBI Taxonomy" id="269482"/>
    <lineage>
        <taxon>Bacteria</taxon>
        <taxon>Pseudomonadati</taxon>
        <taxon>Pseudomonadota</taxon>
        <taxon>Betaproteobacteria</taxon>
        <taxon>Burkholderiales</taxon>
        <taxon>Burkholderiaceae</taxon>
        <taxon>Burkholderia</taxon>
        <taxon>Burkholderia cepacia complex</taxon>
    </lineage>
</organism>
<dbReference type="Gene3D" id="3.30.70.270">
    <property type="match status" value="1"/>
</dbReference>
<dbReference type="GO" id="GO:1902201">
    <property type="term" value="P:negative regulation of bacterial-type flagellum-dependent cell motility"/>
    <property type="evidence" value="ECO:0007669"/>
    <property type="project" value="TreeGrafter"/>
</dbReference>
<dbReference type="PROSITE" id="PS50887">
    <property type="entry name" value="GGDEF"/>
    <property type="match status" value="1"/>
</dbReference>
<dbReference type="NCBIfam" id="TIGR00254">
    <property type="entry name" value="GGDEF"/>
    <property type="match status" value="1"/>
</dbReference>
<dbReference type="InterPro" id="IPR000160">
    <property type="entry name" value="GGDEF_dom"/>
</dbReference>
<sequence length="210" mass="22914">MALFSVVIWAGALLLARELRRRQRAECDLQRLARRDALTGLENRGAFDEMLSQEWANTLRTGRHLSLLFIDIDRFKSYNDHYGHQSGDQALKAVAHCISACVSRPSDHVARYGGEEFVVILPETDVEGAAAVAEEIRQAIHDMHVAHVKSGFGYVTASIGVSSSAHPAVHDGDALIRVADLAVYEAKSRGRNRVCIAAEAIASVPEAALN</sequence>
<dbReference type="Proteomes" id="UP000002287">
    <property type="component" value="Chromosome 3"/>
</dbReference>
<name>A4JS66_BURVG</name>
<protein>
    <recommendedName>
        <fullName evidence="1">diguanylate cyclase</fullName>
        <ecNumber evidence="1">2.7.7.65</ecNumber>
    </recommendedName>
</protein>
<evidence type="ECO:0000256" key="2">
    <source>
        <dbReference type="ARBA" id="ARBA00034247"/>
    </source>
</evidence>
<dbReference type="PANTHER" id="PTHR45138:SF9">
    <property type="entry name" value="DIGUANYLATE CYCLASE DGCM-RELATED"/>
    <property type="match status" value="1"/>
</dbReference>
<dbReference type="CDD" id="cd01949">
    <property type="entry name" value="GGDEF"/>
    <property type="match status" value="1"/>
</dbReference>
<dbReference type="InterPro" id="IPR050469">
    <property type="entry name" value="Diguanylate_Cyclase"/>
</dbReference>
<reference evidence="5" key="1">
    <citation type="submission" date="2007-03" db="EMBL/GenBank/DDBJ databases">
        <title>Complete sequence of chromosome 3 of Burkholderia vietnamiensis G4.</title>
        <authorList>
            <consortium name="US DOE Joint Genome Institute"/>
            <person name="Copeland A."/>
            <person name="Lucas S."/>
            <person name="Lapidus A."/>
            <person name="Barry K."/>
            <person name="Detter J.C."/>
            <person name="Glavina del Rio T."/>
            <person name="Hammon N."/>
            <person name="Israni S."/>
            <person name="Dalin E."/>
            <person name="Tice H."/>
            <person name="Pitluck S."/>
            <person name="Chain P."/>
            <person name="Malfatti S."/>
            <person name="Shin M."/>
            <person name="Vergez L."/>
            <person name="Schmutz J."/>
            <person name="Larimer F."/>
            <person name="Land M."/>
            <person name="Hauser L."/>
            <person name="Kyrpides N."/>
            <person name="Tiedje J."/>
            <person name="Richardson P."/>
        </authorList>
    </citation>
    <scope>NUCLEOTIDE SEQUENCE [LARGE SCALE GENOMIC DNA]</scope>
    <source>
        <strain evidence="5">G4 / LMG 22486</strain>
    </source>
</reference>
<dbReference type="SMART" id="SM00267">
    <property type="entry name" value="GGDEF"/>
    <property type="match status" value="1"/>
</dbReference>
<dbReference type="eggNOG" id="COG3706">
    <property type="taxonomic scope" value="Bacteria"/>
</dbReference>
<dbReference type="KEGG" id="bvi:Bcep1808_6213"/>
<dbReference type="SUPFAM" id="SSF55073">
    <property type="entry name" value="Nucleotide cyclase"/>
    <property type="match status" value="1"/>
</dbReference>
<dbReference type="EMBL" id="CP000616">
    <property type="protein sequence ID" value="ABO59119.1"/>
    <property type="molecule type" value="Genomic_DNA"/>
</dbReference>
<accession>A4JS66</accession>